<dbReference type="PROSITE" id="PS51482">
    <property type="entry name" value="DEGV"/>
    <property type="match status" value="1"/>
</dbReference>
<dbReference type="AlphaFoldDB" id="A0A9D1HLD4"/>
<protein>
    <submittedName>
        <fullName evidence="2">DegV family protein</fullName>
    </submittedName>
</protein>
<dbReference type="InterPro" id="IPR050270">
    <property type="entry name" value="DegV_domain_contain"/>
</dbReference>
<dbReference type="PANTHER" id="PTHR33434:SF2">
    <property type="entry name" value="FATTY ACID-BINDING PROTEIN TM_1468"/>
    <property type="match status" value="1"/>
</dbReference>
<keyword evidence="1" id="KW-0446">Lipid-binding</keyword>
<proteinExistence type="predicted"/>
<dbReference type="Gene3D" id="3.30.1180.10">
    <property type="match status" value="1"/>
</dbReference>
<evidence type="ECO:0000313" key="2">
    <source>
        <dbReference type="EMBL" id="HIU12645.1"/>
    </source>
</evidence>
<dbReference type="NCBIfam" id="TIGR00762">
    <property type="entry name" value="DegV"/>
    <property type="match status" value="1"/>
</dbReference>
<dbReference type="EMBL" id="DVMJ01000007">
    <property type="protein sequence ID" value="HIU12645.1"/>
    <property type="molecule type" value="Genomic_DNA"/>
</dbReference>
<organism evidence="2 3">
    <name type="scientific">Candidatus Fimiplasma intestinipullorum</name>
    <dbReference type="NCBI Taxonomy" id="2840825"/>
    <lineage>
        <taxon>Bacteria</taxon>
        <taxon>Bacillati</taxon>
        <taxon>Bacillota</taxon>
        <taxon>Clostridia</taxon>
        <taxon>Eubacteriales</taxon>
        <taxon>Candidatus Fimiplasma</taxon>
    </lineage>
</organism>
<evidence type="ECO:0000313" key="3">
    <source>
        <dbReference type="Proteomes" id="UP000824175"/>
    </source>
</evidence>
<reference evidence="2" key="2">
    <citation type="journal article" date="2021" name="PeerJ">
        <title>Extensive microbial diversity within the chicken gut microbiome revealed by metagenomics and culture.</title>
        <authorList>
            <person name="Gilroy R."/>
            <person name="Ravi A."/>
            <person name="Getino M."/>
            <person name="Pursley I."/>
            <person name="Horton D.L."/>
            <person name="Alikhan N.F."/>
            <person name="Baker D."/>
            <person name="Gharbi K."/>
            <person name="Hall N."/>
            <person name="Watson M."/>
            <person name="Adriaenssens E.M."/>
            <person name="Foster-Nyarko E."/>
            <person name="Jarju S."/>
            <person name="Secka A."/>
            <person name="Antonio M."/>
            <person name="Oren A."/>
            <person name="Chaudhuri R.R."/>
            <person name="La Ragione R."/>
            <person name="Hildebrand F."/>
            <person name="Pallen M.J."/>
        </authorList>
    </citation>
    <scope>NUCLEOTIDE SEQUENCE</scope>
    <source>
        <strain evidence="2">CHK195-11698</strain>
    </source>
</reference>
<gene>
    <name evidence="2" type="ORF">IAD15_01020</name>
</gene>
<evidence type="ECO:0000256" key="1">
    <source>
        <dbReference type="ARBA" id="ARBA00023121"/>
    </source>
</evidence>
<dbReference type="Pfam" id="PF02645">
    <property type="entry name" value="DegV"/>
    <property type="match status" value="1"/>
</dbReference>
<dbReference type="InterPro" id="IPR043168">
    <property type="entry name" value="DegV_C"/>
</dbReference>
<sequence>MAKKVAVITDTSSGLDFETAKLNHVHLIPLNVMVDGKEYEELRAITTDEFLMYQQEKRKTSTSLPSPVGVYEMFNQLLETHDQVLYIPISSKLSGTYVSGCTLARDFEGRVVVANALRTVSPLKWVAIEAKRLLDQGMDIEEVKQRIENTADRDEIYILTETLEYLKRGGRISPAVATVGNLLKIKPVLLLKNGEIGLYSKVRTMTKALQIVVEGLQKALAERPGGKLTVLHYHYDEMADLVIPLLKEKFPNQEIMVESLGAVILNHTGPKTLGVGVYFPLDLD</sequence>
<dbReference type="InterPro" id="IPR003797">
    <property type="entry name" value="DegV"/>
</dbReference>
<dbReference type="GO" id="GO:0008289">
    <property type="term" value="F:lipid binding"/>
    <property type="evidence" value="ECO:0007669"/>
    <property type="project" value="UniProtKB-KW"/>
</dbReference>
<comment type="caution">
    <text evidence="2">The sequence shown here is derived from an EMBL/GenBank/DDBJ whole genome shotgun (WGS) entry which is preliminary data.</text>
</comment>
<reference evidence="2" key="1">
    <citation type="submission" date="2020-10" db="EMBL/GenBank/DDBJ databases">
        <authorList>
            <person name="Gilroy R."/>
        </authorList>
    </citation>
    <scope>NUCLEOTIDE SEQUENCE</scope>
    <source>
        <strain evidence="2">CHK195-11698</strain>
    </source>
</reference>
<dbReference type="Proteomes" id="UP000824175">
    <property type="component" value="Unassembled WGS sequence"/>
</dbReference>
<dbReference type="PANTHER" id="PTHR33434">
    <property type="entry name" value="DEGV DOMAIN-CONTAINING PROTEIN DR_1986-RELATED"/>
    <property type="match status" value="1"/>
</dbReference>
<name>A0A9D1HLD4_9FIRM</name>
<dbReference type="Gene3D" id="3.40.50.10170">
    <property type="match status" value="1"/>
</dbReference>
<accession>A0A9D1HLD4</accession>
<dbReference type="SUPFAM" id="SSF82549">
    <property type="entry name" value="DAK1/DegV-like"/>
    <property type="match status" value="1"/>
</dbReference>